<comment type="caution">
    <text evidence="1">The sequence shown here is derived from an EMBL/GenBank/DDBJ whole genome shotgun (WGS) entry which is preliminary data.</text>
</comment>
<keyword evidence="2" id="KW-1185">Reference proteome</keyword>
<dbReference type="RefSeq" id="WP_014220078.1">
    <property type="nucleotide sequence ID" value="NZ_LWBO01000010.1"/>
</dbReference>
<reference evidence="1 2" key="1">
    <citation type="submission" date="2016-04" db="EMBL/GenBank/DDBJ databases">
        <authorList>
            <person name="Chen L."/>
            <person name="Zhuang W."/>
            <person name="Wang G."/>
        </authorList>
    </citation>
    <scope>NUCLEOTIDE SEQUENCE [LARGE SCALE GENOMIC DNA]</scope>
    <source>
        <strain evidence="2">GR20</strain>
    </source>
</reference>
<evidence type="ECO:0000313" key="1">
    <source>
        <dbReference type="EMBL" id="OQP49531.1"/>
    </source>
</evidence>
<organism evidence="1 2">
    <name type="scientific">Niastella koreensis</name>
    <dbReference type="NCBI Taxonomy" id="354356"/>
    <lineage>
        <taxon>Bacteria</taxon>
        <taxon>Pseudomonadati</taxon>
        <taxon>Bacteroidota</taxon>
        <taxon>Chitinophagia</taxon>
        <taxon>Chitinophagales</taxon>
        <taxon>Chitinophagaceae</taxon>
        <taxon>Niastella</taxon>
    </lineage>
</organism>
<accession>A0ABX3NY18</accession>
<gene>
    <name evidence="1" type="ORF">A4D02_28475</name>
</gene>
<dbReference type="SUPFAM" id="SSF52141">
    <property type="entry name" value="Uracil-DNA glycosylase-like"/>
    <property type="match status" value="1"/>
</dbReference>
<evidence type="ECO:0008006" key="3">
    <source>
        <dbReference type="Google" id="ProtNLM"/>
    </source>
</evidence>
<dbReference type="EMBL" id="LWBO01000010">
    <property type="protein sequence ID" value="OQP49531.1"/>
    <property type="molecule type" value="Genomic_DNA"/>
</dbReference>
<evidence type="ECO:0000313" key="2">
    <source>
        <dbReference type="Proteomes" id="UP000192277"/>
    </source>
</evidence>
<sequence>MSYKVKSSSTKDDYVVEKHPFEPFLLDNTSYLVLGTFPTHISNLCYNFYYSSKENNFWKIIEKVFNHSFVHHAEDKAVNERQSFLKDNKIGVTDMHEVCYRRNKSSSDKDLYTIQLRNIFSILDRYPSISRLILTSRTEVFGALGLLKTLFLQHEKPFPDITRRSDKILESKFIYAGSKIEIVVPYSPSPRLIADKVTTMEELITMYTFCLSLE</sequence>
<protein>
    <recommendedName>
        <fullName evidence="3">G/U mismatch-specific uracil-DNA glycosylase</fullName>
    </recommendedName>
</protein>
<proteinExistence type="predicted"/>
<name>A0ABX3NY18_9BACT</name>
<dbReference type="Proteomes" id="UP000192277">
    <property type="component" value="Unassembled WGS sequence"/>
</dbReference>
<dbReference type="InterPro" id="IPR036895">
    <property type="entry name" value="Uracil-DNA_glycosylase-like_sf"/>
</dbReference>
<dbReference type="Gene3D" id="3.40.470.10">
    <property type="entry name" value="Uracil-DNA glycosylase-like domain"/>
    <property type="match status" value="1"/>
</dbReference>